<dbReference type="EMBL" id="LYUB02000006">
    <property type="protein sequence ID" value="OVF09201.1"/>
    <property type="molecule type" value="Genomic_DNA"/>
</dbReference>
<comment type="caution">
    <text evidence="3">The sequence shown here is derived from an EMBL/GenBank/DDBJ whole genome shotgun (WGS) entry which is preliminary data.</text>
</comment>
<evidence type="ECO:0000313" key="4">
    <source>
        <dbReference type="Proteomes" id="UP000195602"/>
    </source>
</evidence>
<evidence type="ECO:0000259" key="2">
    <source>
        <dbReference type="Pfam" id="PF25909"/>
    </source>
</evidence>
<accession>A0AA91Q0M0</accession>
<feature type="compositionally biased region" description="Basic and acidic residues" evidence="1">
    <location>
        <begin position="364"/>
        <end position="377"/>
    </location>
</feature>
<protein>
    <recommendedName>
        <fullName evidence="2">AHC1-like C2H2 zinc-finger domain-containing protein</fullName>
    </recommendedName>
</protein>
<feature type="domain" description="AHC1-like C2H2 zinc-finger" evidence="2">
    <location>
        <begin position="175"/>
        <end position="258"/>
    </location>
</feature>
<evidence type="ECO:0000256" key="1">
    <source>
        <dbReference type="SAM" id="MobiDB-lite"/>
    </source>
</evidence>
<name>A0AA91Q0M0_CLALS</name>
<feature type="region of interest" description="Disordered" evidence="1">
    <location>
        <begin position="1"/>
        <end position="29"/>
    </location>
</feature>
<dbReference type="AlphaFoldDB" id="A0AA91Q0M0"/>
<evidence type="ECO:0000313" key="3">
    <source>
        <dbReference type="EMBL" id="OVF09201.1"/>
    </source>
</evidence>
<dbReference type="KEGG" id="clus:A9F13_06g03652"/>
<dbReference type="Proteomes" id="UP000195602">
    <property type="component" value="Unassembled WGS sequence"/>
</dbReference>
<gene>
    <name evidence="3" type="ORF">A9F13_06g03652</name>
</gene>
<proteinExistence type="predicted"/>
<sequence>MNPERTPDSPGSQGAMSLKIPNVHEPTISQPSIDKATLMKKLESIPADTLRKILSEQVDLEIRLKHKELKLTEEELGKCEAQMIAIRQFFEVPSDVTFEKEPNQFTLKYYDLLNRSLSVNFTKLQQQQYSQQGQPKFNEDVFVEQEPVHSYRTRSTTSSLRPSLTGPALRISGCLYRRTDGIIVKLTCPDCQRSNFSSAQGFLNHSRIAHTKEYTSQDAAALSCGEILPEQFQDEEGVASLNNLKKKGVDPSKNLNVNEIYFNGLSNTLNTVHRASETPTEMTPPVKTENKNYSPESENDVGSDELMKKLIKNGVAHDAQEYKSLVREARQPIANSHLFDDEEEVKEEIKPEVVSPPTTTFKETAAKPEVGGKYENRLRRRKSRDSASIVEEAENADDDKKLKRRKSQR</sequence>
<dbReference type="Pfam" id="PF25909">
    <property type="entry name" value="zf-C2H2_AHC1"/>
    <property type="match status" value="1"/>
</dbReference>
<feature type="region of interest" description="Disordered" evidence="1">
    <location>
        <begin position="276"/>
        <end position="301"/>
    </location>
</feature>
<reference evidence="3 4" key="1">
    <citation type="submission" date="2017-04" db="EMBL/GenBank/DDBJ databases">
        <title>Draft genome of the yeast Clavispora lusitaniae type strain CBS 6936.</title>
        <authorList>
            <person name="Durrens P."/>
            <person name="Klopp C."/>
            <person name="Biteau N."/>
            <person name="Fitton-Ouhabi V."/>
            <person name="Dementhon K."/>
            <person name="Accoceberry I."/>
            <person name="Sherman D.J."/>
            <person name="Noel T."/>
        </authorList>
    </citation>
    <scope>NUCLEOTIDE SEQUENCE [LARGE SCALE GENOMIC DNA]</scope>
    <source>
        <strain evidence="3 4">CBS 6936</strain>
    </source>
</reference>
<organism evidence="3 4">
    <name type="scientific">Clavispora lusitaniae</name>
    <name type="common">Candida lusitaniae</name>
    <dbReference type="NCBI Taxonomy" id="36911"/>
    <lineage>
        <taxon>Eukaryota</taxon>
        <taxon>Fungi</taxon>
        <taxon>Dikarya</taxon>
        <taxon>Ascomycota</taxon>
        <taxon>Saccharomycotina</taxon>
        <taxon>Pichiomycetes</taxon>
        <taxon>Metschnikowiaceae</taxon>
        <taxon>Clavispora</taxon>
    </lineage>
</organism>
<feature type="region of interest" description="Disordered" evidence="1">
    <location>
        <begin position="337"/>
        <end position="409"/>
    </location>
</feature>
<dbReference type="InterPro" id="IPR058706">
    <property type="entry name" value="zf-C2H2_AHC1-like"/>
</dbReference>